<evidence type="ECO:0008006" key="3">
    <source>
        <dbReference type="Google" id="ProtNLM"/>
    </source>
</evidence>
<name>A0ABR1DES7_NECAM</name>
<reference evidence="1 2" key="1">
    <citation type="submission" date="2023-08" db="EMBL/GenBank/DDBJ databases">
        <title>A Necator americanus chromosomal reference genome.</title>
        <authorList>
            <person name="Ilik V."/>
            <person name="Petrzelkova K.J."/>
            <person name="Pardy F."/>
            <person name="Fuh T."/>
            <person name="Niatou-Singa F.S."/>
            <person name="Gouil Q."/>
            <person name="Baker L."/>
            <person name="Ritchie M.E."/>
            <person name="Jex A.R."/>
            <person name="Gazzola D."/>
            <person name="Li H."/>
            <person name="Toshio Fujiwara R."/>
            <person name="Zhan B."/>
            <person name="Aroian R.V."/>
            <person name="Pafco B."/>
            <person name="Schwarz E.M."/>
        </authorList>
    </citation>
    <scope>NUCLEOTIDE SEQUENCE [LARGE SCALE GENOMIC DNA]</scope>
    <source>
        <strain evidence="1 2">Aroian</strain>
        <tissue evidence="1">Whole animal</tissue>
    </source>
</reference>
<organism evidence="1 2">
    <name type="scientific">Necator americanus</name>
    <name type="common">Human hookworm</name>
    <dbReference type="NCBI Taxonomy" id="51031"/>
    <lineage>
        <taxon>Eukaryota</taxon>
        <taxon>Metazoa</taxon>
        <taxon>Ecdysozoa</taxon>
        <taxon>Nematoda</taxon>
        <taxon>Chromadorea</taxon>
        <taxon>Rhabditida</taxon>
        <taxon>Rhabditina</taxon>
        <taxon>Rhabditomorpha</taxon>
        <taxon>Strongyloidea</taxon>
        <taxon>Ancylostomatidae</taxon>
        <taxon>Bunostominae</taxon>
        <taxon>Necator</taxon>
    </lineage>
</organism>
<dbReference type="Proteomes" id="UP001303046">
    <property type="component" value="Unassembled WGS sequence"/>
</dbReference>
<sequence>MLFGTGTWRADFLVLHGYQLCQFYSSQQLFPISLNYVPPVKCVDDYCFEVKAKCYAGCPQCPDVCLNSTLLERVKTTMNHTSIQQLWSTSSTARTSTGHFRSRQLNISAFCSEIAL</sequence>
<keyword evidence="2" id="KW-1185">Reference proteome</keyword>
<gene>
    <name evidence="1" type="primary">Necator_chrIV.g14830</name>
    <name evidence="1" type="ORF">RB195_001535</name>
</gene>
<comment type="caution">
    <text evidence="1">The sequence shown here is derived from an EMBL/GenBank/DDBJ whole genome shotgun (WGS) entry which is preliminary data.</text>
</comment>
<proteinExistence type="predicted"/>
<accession>A0ABR1DES7</accession>
<evidence type="ECO:0000313" key="1">
    <source>
        <dbReference type="EMBL" id="KAK6748982.1"/>
    </source>
</evidence>
<dbReference type="EMBL" id="JAVFWL010000004">
    <property type="protein sequence ID" value="KAK6748982.1"/>
    <property type="molecule type" value="Genomic_DNA"/>
</dbReference>
<protein>
    <recommendedName>
        <fullName evidence="3">4Fe-4S ferredoxin-type domain-containing protein</fullName>
    </recommendedName>
</protein>
<evidence type="ECO:0000313" key="2">
    <source>
        <dbReference type="Proteomes" id="UP001303046"/>
    </source>
</evidence>